<feature type="region of interest" description="Disordered" evidence="1">
    <location>
        <begin position="1"/>
        <end position="84"/>
    </location>
</feature>
<evidence type="ECO:0000256" key="1">
    <source>
        <dbReference type="SAM" id="MobiDB-lite"/>
    </source>
</evidence>
<accession>A0A8K0XSR7</accession>
<keyword evidence="3" id="KW-1185">Reference proteome</keyword>
<dbReference type="Proteomes" id="UP000813824">
    <property type="component" value="Unassembled WGS sequence"/>
</dbReference>
<proteinExistence type="predicted"/>
<evidence type="ECO:0000313" key="2">
    <source>
        <dbReference type="EMBL" id="KAH8104058.1"/>
    </source>
</evidence>
<comment type="caution">
    <text evidence="2">The sequence shown here is derived from an EMBL/GenBank/DDBJ whole genome shotgun (WGS) entry which is preliminary data.</text>
</comment>
<feature type="compositionally biased region" description="Basic residues" evidence="1">
    <location>
        <begin position="68"/>
        <end position="82"/>
    </location>
</feature>
<dbReference type="EMBL" id="JAEVFJ010000006">
    <property type="protein sequence ID" value="KAH8104058.1"/>
    <property type="molecule type" value="Genomic_DNA"/>
</dbReference>
<gene>
    <name evidence="2" type="ORF">BXZ70DRAFT_1005608</name>
</gene>
<feature type="region of interest" description="Disordered" evidence="1">
    <location>
        <begin position="563"/>
        <end position="588"/>
    </location>
</feature>
<evidence type="ECO:0000313" key="3">
    <source>
        <dbReference type="Proteomes" id="UP000813824"/>
    </source>
</evidence>
<dbReference type="AlphaFoldDB" id="A0A8K0XSR7"/>
<organism evidence="2 3">
    <name type="scientific">Cristinia sonorae</name>
    <dbReference type="NCBI Taxonomy" id="1940300"/>
    <lineage>
        <taxon>Eukaryota</taxon>
        <taxon>Fungi</taxon>
        <taxon>Dikarya</taxon>
        <taxon>Basidiomycota</taxon>
        <taxon>Agaricomycotina</taxon>
        <taxon>Agaricomycetes</taxon>
        <taxon>Agaricomycetidae</taxon>
        <taxon>Agaricales</taxon>
        <taxon>Pleurotineae</taxon>
        <taxon>Stephanosporaceae</taxon>
        <taxon>Cristinia</taxon>
    </lineage>
</organism>
<sequence length="928" mass="100373">MVVTRKAPVPPVPASRTNSTQGIPRATKPVPDTGLVSSPLTQDTTGGTNSVNGQNQKTNVDSSPPKSGKTKGKGKHKKKSSRGKSGGFLDLLTRAFLLFFTIYTLSVCPTDEHLKSPVCRGLHEYRRLILEPYLLPPIQQVLAHPSVAPYVDRAKPYAVRFVAAAKPIALRSHQEWNARVVPQWNKRIVPQWNKHAVPLWNKYAVPQIQRAEQRLDPYLRTLSIESERRFGSHVRLAIYNLQKWRRQAQPYVVLAAQKTHAGYQKAKPYAIPLLQRAKILFAQFVQFLITQRRQFVDPHLKRIWEGVVELSGGKPVSPITNVRKPVKETPILSKASYTAHVVSSAVSSAVLPSPSSLLPQTSDASVDVASSVLPATIPISETLPATISSESDNTPVPTKVVASFSSVASAASETASSAVSAASSYVGSLAPSVAVTGTEVSSSASSLVSLLTDDAVPSATAVAKEYAGSPLASAATQLRSSASFIAESAASAFTSASASVVATITEAGSSASSVAAQAYSSVPSQVSAASETVRSAVPVPSVTSEDDDIDLDAFYAELGLDHEEEPAPADADSAALSEETESEEEKAEKLRLRLIETAEKRAAITGRHSEWEKQIEEAVEEGRKSLRKQLSTIRKAAVAELKESKEIRKEVESLVDEAEKFLKGAEKYLVTLKRESRRSEEKSTMWERVVHKVDSKFGERLGQTEAVVNGWYNTVLNAEIGEVRKASEAVKDVADRAQADLGLDYAWLDDVTYQDWQRYHDLARASENFTQLAMSIQNGSHPSSPINSVLPALEDLQAEVQDVVVGFETRLRRVKRNGDRAFGIVQGSEDTSDEGSETPADATVSILPIERDEKKAAVDDQSPPDITQFIIGRSKEEVVAALNRAAEVDPSATSVPEDKAKGAEEVVDAIASEVEEETSSSAVPHVEL</sequence>
<feature type="compositionally biased region" description="Low complexity" evidence="1">
    <location>
        <begin position="568"/>
        <end position="577"/>
    </location>
</feature>
<reference evidence="2" key="1">
    <citation type="journal article" date="2021" name="New Phytol.">
        <title>Evolutionary innovations through gain and loss of genes in the ectomycorrhizal Boletales.</title>
        <authorList>
            <person name="Wu G."/>
            <person name="Miyauchi S."/>
            <person name="Morin E."/>
            <person name="Kuo A."/>
            <person name="Drula E."/>
            <person name="Varga T."/>
            <person name="Kohler A."/>
            <person name="Feng B."/>
            <person name="Cao Y."/>
            <person name="Lipzen A."/>
            <person name="Daum C."/>
            <person name="Hundley H."/>
            <person name="Pangilinan J."/>
            <person name="Johnson J."/>
            <person name="Barry K."/>
            <person name="LaButti K."/>
            <person name="Ng V."/>
            <person name="Ahrendt S."/>
            <person name="Min B."/>
            <person name="Choi I.G."/>
            <person name="Park H."/>
            <person name="Plett J.M."/>
            <person name="Magnuson J."/>
            <person name="Spatafora J.W."/>
            <person name="Nagy L.G."/>
            <person name="Henrissat B."/>
            <person name="Grigoriev I.V."/>
            <person name="Yang Z.L."/>
            <person name="Xu J."/>
            <person name="Martin F.M."/>
        </authorList>
    </citation>
    <scope>NUCLEOTIDE SEQUENCE</scope>
    <source>
        <strain evidence="2">KKN 215</strain>
    </source>
</reference>
<feature type="compositionally biased region" description="Polar residues" evidence="1">
    <location>
        <begin position="35"/>
        <end position="61"/>
    </location>
</feature>
<protein>
    <submittedName>
        <fullName evidence="2">Uncharacterized protein</fullName>
    </submittedName>
</protein>
<name>A0A8K0XSR7_9AGAR</name>
<dbReference type="OrthoDB" id="3260408at2759"/>